<dbReference type="RefSeq" id="WP_262573930.1">
    <property type="nucleotide sequence ID" value="NZ_JAOQKJ010000004.1"/>
</dbReference>
<dbReference type="Gene3D" id="2.60.120.1390">
    <property type="match status" value="1"/>
</dbReference>
<dbReference type="InterPro" id="IPR021345">
    <property type="entry name" value="DUF2961"/>
</dbReference>
<sequence length="342" mass="38896">MNNYCMIQNSKTFAFSAENPTGVRAGGSQGGDCTKLRPTVTIPAGETVTLVDAAGPGVIQHMWFTGYVGHHFIIRMYWDDQEYPSVEAPLSAFFGCAYDENFVDRDGKYPVLNSAMMLVAPGRGYNSYFEMPFHKRARITMENRGDKDENLYYIITGAYQEIPAEAGYFHATYRQEHPVKKGRTYTIVDGIEGRGQFVGVTLATGMNGNNTCWVEGEARMYLDDDPYPSIHYTGTEDYFGGSYGFGNDIIIKSYQTFSGLYTGMYAIYGDNREFYNGQQRFLLYHFHIADPIRFENKFRMTLDNMGWTGPRYDDYTSVAYWYQTLPSAPLMPLPTDAEMCMR</sequence>
<keyword evidence="2" id="KW-1185">Reference proteome</keyword>
<gene>
    <name evidence="1" type="ORF">OCV77_05420</name>
</gene>
<proteinExistence type="predicted"/>
<accession>A0ABT2T110</accession>
<evidence type="ECO:0000313" key="2">
    <source>
        <dbReference type="Proteomes" id="UP001652432"/>
    </source>
</evidence>
<dbReference type="Proteomes" id="UP001652432">
    <property type="component" value="Unassembled WGS sequence"/>
</dbReference>
<dbReference type="EMBL" id="JAOQKJ010000004">
    <property type="protein sequence ID" value="MCU6743938.1"/>
    <property type="molecule type" value="Genomic_DNA"/>
</dbReference>
<protein>
    <submittedName>
        <fullName evidence="1">DUF2961 domain-containing protein</fullName>
    </submittedName>
</protein>
<reference evidence="1 2" key="1">
    <citation type="journal article" date="2021" name="ISME Commun">
        <title>Automated analysis of genomic sequences facilitates high-throughput and comprehensive description of bacteria.</title>
        <authorList>
            <person name="Hitch T.C.A."/>
        </authorList>
    </citation>
    <scope>NUCLEOTIDE SEQUENCE [LARGE SCALE GENOMIC DNA]</scope>
    <source>
        <strain evidence="1 2">Sanger_18</strain>
    </source>
</reference>
<dbReference type="Pfam" id="PF11175">
    <property type="entry name" value="DUF2961"/>
    <property type="match status" value="1"/>
</dbReference>
<evidence type="ECO:0000313" key="1">
    <source>
        <dbReference type="EMBL" id="MCU6743938.1"/>
    </source>
</evidence>
<organism evidence="1 2">
    <name type="scientific">Suilimivivens aceti</name>
    <dbReference type="NCBI Taxonomy" id="2981774"/>
    <lineage>
        <taxon>Bacteria</taxon>
        <taxon>Bacillati</taxon>
        <taxon>Bacillota</taxon>
        <taxon>Clostridia</taxon>
        <taxon>Lachnospirales</taxon>
        <taxon>Lachnospiraceae</taxon>
        <taxon>Suilimivivens</taxon>
    </lineage>
</organism>
<comment type="caution">
    <text evidence="1">The sequence shown here is derived from an EMBL/GenBank/DDBJ whole genome shotgun (WGS) entry which is preliminary data.</text>
</comment>
<name>A0ABT2T110_9FIRM</name>